<keyword evidence="2 4" id="KW-0863">Zinc-finger</keyword>
<accession>A0A0H2R3Z4</accession>
<name>A0A0H2R3Z4_9AGAM</name>
<reference evidence="7 8" key="1">
    <citation type="submission" date="2015-04" db="EMBL/GenBank/DDBJ databases">
        <title>Complete genome sequence of Schizopora paradoxa KUC8140, a cosmopolitan wood degrader in East Asia.</title>
        <authorList>
            <consortium name="DOE Joint Genome Institute"/>
            <person name="Min B."/>
            <person name="Park H."/>
            <person name="Jang Y."/>
            <person name="Kim J.-J."/>
            <person name="Kim K.H."/>
            <person name="Pangilinan J."/>
            <person name="Lipzen A."/>
            <person name="Riley R."/>
            <person name="Grigoriev I.V."/>
            <person name="Spatafora J.W."/>
            <person name="Choi I.-G."/>
        </authorList>
    </citation>
    <scope>NUCLEOTIDE SEQUENCE [LARGE SCALE GENOMIC DNA]</scope>
    <source>
        <strain evidence="7 8">KUC8140</strain>
    </source>
</reference>
<evidence type="ECO:0000256" key="2">
    <source>
        <dbReference type="ARBA" id="ARBA00022771"/>
    </source>
</evidence>
<dbReference type="InterPro" id="IPR001841">
    <property type="entry name" value="Znf_RING"/>
</dbReference>
<dbReference type="Gene3D" id="3.30.40.10">
    <property type="entry name" value="Zinc/RING finger domain, C3HC4 (zinc finger)"/>
    <property type="match status" value="1"/>
</dbReference>
<organism evidence="7 8">
    <name type="scientific">Schizopora paradoxa</name>
    <dbReference type="NCBI Taxonomy" id="27342"/>
    <lineage>
        <taxon>Eukaryota</taxon>
        <taxon>Fungi</taxon>
        <taxon>Dikarya</taxon>
        <taxon>Basidiomycota</taxon>
        <taxon>Agaricomycotina</taxon>
        <taxon>Agaricomycetes</taxon>
        <taxon>Hymenochaetales</taxon>
        <taxon>Schizoporaceae</taxon>
        <taxon>Schizopora</taxon>
    </lineage>
</organism>
<feature type="compositionally biased region" description="Polar residues" evidence="5">
    <location>
        <begin position="383"/>
        <end position="392"/>
    </location>
</feature>
<protein>
    <recommendedName>
        <fullName evidence="6">RING-type domain-containing protein</fullName>
    </recommendedName>
</protein>
<evidence type="ECO:0000256" key="4">
    <source>
        <dbReference type="PROSITE-ProRule" id="PRU00175"/>
    </source>
</evidence>
<evidence type="ECO:0000256" key="5">
    <source>
        <dbReference type="SAM" id="MobiDB-lite"/>
    </source>
</evidence>
<dbReference type="GO" id="GO:0008270">
    <property type="term" value="F:zinc ion binding"/>
    <property type="evidence" value="ECO:0007669"/>
    <property type="project" value="UniProtKB-KW"/>
</dbReference>
<proteinExistence type="predicted"/>
<dbReference type="SUPFAM" id="SSF57850">
    <property type="entry name" value="RING/U-box"/>
    <property type="match status" value="1"/>
</dbReference>
<dbReference type="InParanoid" id="A0A0H2R3Z4"/>
<feature type="domain" description="RING-type" evidence="6">
    <location>
        <begin position="228"/>
        <end position="282"/>
    </location>
</feature>
<keyword evidence="1" id="KW-0479">Metal-binding</keyword>
<feature type="compositionally biased region" description="Basic and acidic residues" evidence="5">
    <location>
        <begin position="434"/>
        <end position="458"/>
    </location>
</feature>
<dbReference type="AlphaFoldDB" id="A0A0H2R3Z4"/>
<dbReference type="OrthoDB" id="6105938at2759"/>
<feature type="region of interest" description="Disordered" evidence="5">
    <location>
        <begin position="376"/>
        <end position="482"/>
    </location>
</feature>
<evidence type="ECO:0000313" key="8">
    <source>
        <dbReference type="Proteomes" id="UP000053477"/>
    </source>
</evidence>
<dbReference type="STRING" id="27342.A0A0H2R3Z4"/>
<dbReference type="InterPro" id="IPR017907">
    <property type="entry name" value="Znf_RING_CS"/>
</dbReference>
<feature type="compositionally biased region" description="Basic and acidic residues" evidence="5">
    <location>
        <begin position="1"/>
        <end position="11"/>
    </location>
</feature>
<keyword evidence="3" id="KW-0862">Zinc</keyword>
<gene>
    <name evidence="7" type="ORF">SCHPADRAFT_946050</name>
</gene>
<evidence type="ECO:0000256" key="1">
    <source>
        <dbReference type="ARBA" id="ARBA00022723"/>
    </source>
</evidence>
<dbReference type="EMBL" id="KQ086202">
    <property type="protein sequence ID" value="KLO06495.1"/>
    <property type="molecule type" value="Genomic_DNA"/>
</dbReference>
<dbReference type="Proteomes" id="UP000053477">
    <property type="component" value="Unassembled WGS sequence"/>
</dbReference>
<feature type="compositionally biased region" description="Polar residues" evidence="5">
    <location>
        <begin position="105"/>
        <end position="115"/>
    </location>
</feature>
<evidence type="ECO:0000313" key="7">
    <source>
        <dbReference type="EMBL" id="KLO06495.1"/>
    </source>
</evidence>
<feature type="compositionally biased region" description="Acidic residues" evidence="5">
    <location>
        <begin position="151"/>
        <end position="166"/>
    </location>
</feature>
<dbReference type="InterPro" id="IPR013083">
    <property type="entry name" value="Znf_RING/FYVE/PHD"/>
</dbReference>
<dbReference type="PROSITE" id="PS50089">
    <property type="entry name" value="ZF_RING_2"/>
    <property type="match status" value="1"/>
</dbReference>
<keyword evidence="8" id="KW-1185">Reference proteome</keyword>
<feature type="region of interest" description="Disordered" evidence="5">
    <location>
        <begin position="1"/>
        <end position="211"/>
    </location>
</feature>
<evidence type="ECO:0000259" key="6">
    <source>
        <dbReference type="PROSITE" id="PS50089"/>
    </source>
</evidence>
<sequence>MSSPQREDHSPSPDLDGGGEAALDREQRMPASPTEAHSTSPDLGLGEAEGRDAEVVACEGVTPDREKRRRAPPAGAEIIDLCLETDEETEEGAPVGRMDEDRRSASPTEAHSTSPGHEGAVVHEGQTLDRRKRSPASPTEAHSASPGLDGGEAEGDDSEDDDDDDDGLRPDRKKRRLAPPAGAEIIDLCLETDEETEEGAPVGRMDGDEEGEEKTRTILSRLEEALACSACNHQLLHPRTLDCGHTMCRSCIVDWFHCIDVHNKDAEQTGQERRHYSCRMCRWVLAHRPTVAETVENLVNVVRRETGMEVFLPLSPDIVSRPQENLYLNATHACVADLLCAHQLLLFETLRPDADVLWCGQENESDQADEDDVFTTKLGSDENGASDSSARTPSHAVLKNPPPSARWCAGPGGRAGAGDRAEEGVARPVTRSEGAMEHTGTHTHTEGHQGCHAGDARRSLPAVPRRSRSSVGGEAHAAEDVRRPRSPLALSIQAIAMPSPQGQTRLTQPPDPALTADRAQTRTRISPSCGSRSPAWEITTASRDAVFDKRLRTATKRRPASVRVKCGPRSALAS</sequence>
<dbReference type="PROSITE" id="PS00518">
    <property type="entry name" value="ZF_RING_1"/>
    <property type="match status" value="1"/>
</dbReference>
<evidence type="ECO:0000256" key="3">
    <source>
        <dbReference type="ARBA" id="ARBA00022833"/>
    </source>
</evidence>